<reference evidence="1 2" key="1">
    <citation type="submission" date="2019-09" db="EMBL/GenBank/DDBJ databases">
        <title>Isolation and complete genome sequencing of Methylocystis species.</title>
        <authorList>
            <person name="Rumah B.L."/>
            <person name="Stead C.E."/>
            <person name="Stevens B.C."/>
            <person name="Minton N.P."/>
            <person name="Grosse-Honebrink A."/>
            <person name="Zhang Y."/>
        </authorList>
    </citation>
    <scope>NUCLEOTIDE SEQUENCE [LARGE SCALE GENOMIC DNA]</scope>
    <source>
        <strain evidence="1 2">BRCS2</strain>
    </source>
</reference>
<keyword evidence="2" id="KW-1185">Reference proteome</keyword>
<gene>
    <name evidence="1" type="ORF">F7D14_13695</name>
</gene>
<protein>
    <submittedName>
        <fullName evidence="1">Uncharacterized protein</fullName>
    </submittedName>
</protein>
<dbReference type="Proteomes" id="UP000422569">
    <property type="component" value="Chromosome"/>
</dbReference>
<dbReference type="EMBL" id="CP044331">
    <property type="protein sequence ID" value="QGM98425.1"/>
    <property type="molecule type" value="Genomic_DNA"/>
</dbReference>
<sequence>MFTKPKCPHCEVELSKLDAKRMVVGDQFGGTFWYGIVATCPYCKTVIGVSIDPADALQKVAAEIAELRKLLAPAPLIE</sequence>
<dbReference type="AlphaFoldDB" id="A0A6B8M7P8"/>
<organism evidence="1 2">
    <name type="scientific">Methylocystis parvus</name>
    <dbReference type="NCBI Taxonomy" id="134"/>
    <lineage>
        <taxon>Bacteria</taxon>
        <taxon>Pseudomonadati</taxon>
        <taxon>Pseudomonadota</taxon>
        <taxon>Alphaproteobacteria</taxon>
        <taxon>Hyphomicrobiales</taxon>
        <taxon>Methylocystaceae</taxon>
        <taxon>Methylocystis</taxon>
    </lineage>
</organism>
<accession>A0A6B8M7P8</accession>
<dbReference type="KEGG" id="mpar:F7D14_13695"/>
<evidence type="ECO:0000313" key="2">
    <source>
        <dbReference type="Proteomes" id="UP000422569"/>
    </source>
</evidence>
<dbReference type="RefSeq" id="WP_040578794.1">
    <property type="nucleotide sequence ID" value="NZ_CP044331.1"/>
</dbReference>
<name>A0A6B8M7P8_9HYPH</name>
<evidence type="ECO:0000313" key="1">
    <source>
        <dbReference type="EMBL" id="QGM98425.1"/>
    </source>
</evidence>
<proteinExistence type="predicted"/>